<dbReference type="PANTHER" id="PTHR31719:SF236">
    <property type="entry name" value="NAC DOMAIN-CONTAINING PROTEIN"/>
    <property type="match status" value="1"/>
</dbReference>
<keyword evidence="2" id="KW-0238">DNA-binding</keyword>
<dbReference type="Pfam" id="PF02365">
    <property type="entry name" value="NAM"/>
    <property type="match status" value="1"/>
</dbReference>
<dbReference type="Gene3D" id="2.170.150.80">
    <property type="entry name" value="NAC domain"/>
    <property type="match status" value="1"/>
</dbReference>
<organism evidence="6 7">
    <name type="scientific">Olea europaea subsp. europaea</name>
    <dbReference type="NCBI Taxonomy" id="158383"/>
    <lineage>
        <taxon>Eukaryota</taxon>
        <taxon>Viridiplantae</taxon>
        <taxon>Streptophyta</taxon>
        <taxon>Embryophyta</taxon>
        <taxon>Tracheophyta</taxon>
        <taxon>Spermatophyta</taxon>
        <taxon>Magnoliopsida</taxon>
        <taxon>eudicotyledons</taxon>
        <taxon>Gunneridae</taxon>
        <taxon>Pentapetalae</taxon>
        <taxon>asterids</taxon>
        <taxon>lamiids</taxon>
        <taxon>Lamiales</taxon>
        <taxon>Oleaceae</taxon>
        <taxon>Oleeae</taxon>
        <taxon>Olea</taxon>
    </lineage>
</organism>
<keyword evidence="1" id="KW-0805">Transcription regulation</keyword>
<dbReference type="GO" id="GO:0003677">
    <property type="term" value="F:DNA binding"/>
    <property type="evidence" value="ECO:0007669"/>
    <property type="project" value="UniProtKB-KW"/>
</dbReference>
<protein>
    <submittedName>
        <fullName evidence="6">NAC transcription factor 29-like</fullName>
    </submittedName>
</protein>
<feature type="domain" description="NAC" evidence="5">
    <location>
        <begin position="49"/>
        <end position="202"/>
    </location>
</feature>
<dbReference type="GO" id="GO:0006355">
    <property type="term" value="P:regulation of DNA-templated transcription"/>
    <property type="evidence" value="ECO:0007669"/>
    <property type="project" value="InterPro"/>
</dbReference>
<name>A0A8S0PHR1_OLEEU</name>
<dbReference type="EMBL" id="CACTIH010000066">
    <property type="protein sequence ID" value="CAA2947104.1"/>
    <property type="molecule type" value="Genomic_DNA"/>
</dbReference>
<accession>A0A8S0PHR1</accession>
<evidence type="ECO:0000256" key="1">
    <source>
        <dbReference type="ARBA" id="ARBA00023015"/>
    </source>
</evidence>
<keyword evidence="4" id="KW-0539">Nucleus</keyword>
<proteinExistence type="predicted"/>
<dbReference type="PANTHER" id="PTHR31719">
    <property type="entry name" value="NAC TRANSCRIPTION FACTOR 56"/>
    <property type="match status" value="1"/>
</dbReference>
<evidence type="ECO:0000256" key="4">
    <source>
        <dbReference type="ARBA" id="ARBA00023242"/>
    </source>
</evidence>
<dbReference type="InterPro" id="IPR036093">
    <property type="entry name" value="NAC_dom_sf"/>
</dbReference>
<comment type="caution">
    <text evidence="6">The sequence shown here is derived from an EMBL/GenBank/DDBJ whole genome shotgun (WGS) entry which is preliminary data.</text>
</comment>
<dbReference type="InterPro" id="IPR003441">
    <property type="entry name" value="NAC-dom"/>
</dbReference>
<evidence type="ECO:0000259" key="5">
    <source>
        <dbReference type="PROSITE" id="PS51005"/>
    </source>
</evidence>
<sequence>MREFVISSIMENQPMQTNAVNNSLIYPNFEALCSTFINELSDDEYFESLPAGYRFKPTHDELIVHYLMKKINQEMLPRNKINVVNLYEFNPELLAHVYKSSGENEWLFFTPRSKKYKNGKRPNRAAGNGFWKASGADTLVKHNGVDVGSRKTLVYYTGKPPKGTKTSWIMHEYTVNNPPPVQQSSADDMKLDDWVLCRIRKNENRKRKRDDQIQEPDNDIYEDEGSWVRNGRQRLIKLLGFTSMFGIGSHRAGSWD</sequence>
<dbReference type="SUPFAM" id="SSF101941">
    <property type="entry name" value="NAC domain"/>
    <property type="match status" value="1"/>
</dbReference>
<gene>
    <name evidence="6" type="ORF">OLEA9_A004771</name>
</gene>
<dbReference type="Proteomes" id="UP000594638">
    <property type="component" value="Unassembled WGS sequence"/>
</dbReference>
<keyword evidence="7" id="KW-1185">Reference proteome</keyword>
<evidence type="ECO:0000313" key="7">
    <source>
        <dbReference type="Proteomes" id="UP000594638"/>
    </source>
</evidence>
<evidence type="ECO:0000313" key="6">
    <source>
        <dbReference type="EMBL" id="CAA2947104.1"/>
    </source>
</evidence>
<evidence type="ECO:0000256" key="3">
    <source>
        <dbReference type="ARBA" id="ARBA00023163"/>
    </source>
</evidence>
<dbReference type="AlphaFoldDB" id="A0A8S0PHR1"/>
<dbReference type="Gramene" id="OE9A004771T1">
    <property type="protein sequence ID" value="OE9A004771C1"/>
    <property type="gene ID" value="OE9A004771"/>
</dbReference>
<reference evidence="6 7" key="1">
    <citation type="submission" date="2019-12" db="EMBL/GenBank/DDBJ databases">
        <authorList>
            <person name="Alioto T."/>
            <person name="Alioto T."/>
            <person name="Gomez Garrido J."/>
        </authorList>
    </citation>
    <scope>NUCLEOTIDE SEQUENCE [LARGE SCALE GENOMIC DNA]</scope>
</reference>
<dbReference type="OrthoDB" id="910777at2759"/>
<dbReference type="PROSITE" id="PS51005">
    <property type="entry name" value="NAC"/>
    <property type="match status" value="1"/>
</dbReference>
<evidence type="ECO:0000256" key="2">
    <source>
        <dbReference type="ARBA" id="ARBA00023125"/>
    </source>
</evidence>
<keyword evidence="3" id="KW-0804">Transcription</keyword>